<dbReference type="GO" id="GO:0015074">
    <property type="term" value="P:DNA integration"/>
    <property type="evidence" value="ECO:0007669"/>
    <property type="project" value="InterPro"/>
</dbReference>
<accession>A0A669CE47</accession>
<sequence>MRLVHLYTEKRDFPKKFIQEIISLHKNGEGYQKISKALHISHNTVAKVVQKFKKDGSETILQRCPGCPRKLTSRRECLLMRRVEGNRYASSLQLAKAVESQTRVTVSHDTIRRTLQRIGMHEYCPHRKPLLKPMHKKACLEFAKSNEKKSTVFGTNSFKTAWRRKGEDFKEKCMVPTVKHGGGSVLMWNSSTFIWMEQEFPPSLKQR</sequence>
<evidence type="ECO:0000259" key="1">
    <source>
        <dbReference type="Pfam" id="PF01498"/>
    </source>
</evidence>
<dbReference type="OMA" id="KEKCMVP"/>
<dbReference type="SUPFAM" id="SSF46689">
    <property type="entry name" value="Homeodomain-like"/>
    <property type="match status" value="1"/>
</dbReference>
<proteinExistence type="predicted"/>
<evidence type="ECO:0000313" key="3">
    <source>
        <dbReference type="Proteomes" id="UP000005207"/>
    </source>
</evidence>
<dbReference type="GO" id="GO:0006313">
    <property type="term" value="P:DNA transposition"/>
    <property type="evidence" value="ECO:0007669"/>
    <property type="project" value="InterPro"/>
</dbReference>
<dbReference type="Proteomes" id="UP000005207">
    <property type="component" value="Linkage group LG22"/>
</dbReference>
<dbReference type="InterPro" id="IPR002492">
    <property type="entry name" value="Transposase_Tc1-like"/>
</dbReference>
<reference evidence="3" key="1">
    <citation type="submission" date="2012-01" db="EMBL/GenBank/DDBJ databases">
        <title>The Genome Sequence of Oreochromis niloticus (Nile Tilapia).</title>
        <authorList>
            <consortium name="Broad Institute Genome Assembly Team"/>
            <consortium name="Broad Institute Sequencing Platform"/>
            <person name="Di Palma F."/>
            <person name="Johnson J."/>
            <person name="Lander E.S."/>
            <person name="Lindblad-Toh K."/>
        </authorList>
    </citation>
    <scope>NUCLEOTIDE SEQUENCE [LARGE SCALE GENOMIC DNA]</scope>
</reference>
<dbReference type="Gene3D" id="3.30.420.10">
    <property type="entry name" value="Ribonuclease H-like superfamily/Ribonuclease H"/>
    <property type="match status" value="1"/>
</dbReference>
<reference evidence="2" key="3">
    <citation type="submission" date="2025-09" db="UniProtKB">
        <authorList>
            <consortium name="Ensembl"/>
        </authorList>
    </citation>
    <scope>IDENTIFICATION</scope>
</reference>
<dbReference type="InterPro" id="IPR036388">
    <property type="entry name" value="WH-like_DNA-bd_sf"/>
</dbReference>
<dbReference type="GeneTree" id="ENSGT01150000286914"/>
<dbReference type="InterPro" id="IPR036397">
    <property type="entry name" value="RNaseH_sf"/>
</dbReference>
<dbReference type="Ensembl" id="ENSONIT00000075808.1">
    <property type="protein sequence ID" value="ENSONIP00000045111.1"/>
    <property type="gene ID" value="ENSONIG00000042455.1"/>
</dbReference>
<dbReference type="InParanoid" id="A0A669CE47"/>
<evidence type="ECO:0000313" key="2">
    <source>
        <dbReference type="Ensembl" id="ENSONIP00000045111.1"/>
    </source>
</evidence>
<dbReference type="InterPro" id="IPR009057">
    <property type="entry name" value="Homeodomain-like_sf"/>
</dbReference>
<dbReference type="GO" id="GO:0003677">
    <property type="term" value="F:DNA binding"/>
    <property type="evidence" value="ECO:0007669"/>
    <property type="project" value="InterPro"/>
</dbReference>
<dbReference type="Pfam" id="PF01498">
    <property type="entry name" value="HTH_Tnp_Tc3_2"/>
    <property type="match status" value="1"/>
</dbReference>
<protein>
    <recommendedName>
        <fullName evidence="1">Transposase Tc1-like domain-containing protein</fullName>
    </recommendedName>
</protein>
<feature type="domain" description="Transposase Tc1-like" evidence="1">
    <location>
        <begin position="79"/>
        <end position="145"/>
    </location>
</feature>
<organism evidence="2 3">
    <name type="scientific">Oreochromis niloticus</name>
    <name type="common">Nile tilapia</name>
    <name type="synonym">Tilapia nilotica</name>
    <dbReference type="NCBI Taxonomy" id="8128"/>
    <lineage>
        <taxon>Eukaryota</taxon>
        <taxon>Metazoa</taxon>
        <taxon>Chordata</taxon>
        <taxon>Craniata</taxon>
        <taxon>Vertebrata</taxon>
        <taxon>Euteleostomi</taxon>
        <taxon>Actinopterygii</taxon>
        <taxon>Neopterygii</taxon>
        <taxon>Teleostei</taxon>
        <taxon>Neoteleostei</taxon>
        <taxon>Acanthomorphata</taxon>
        <taxon>Ovalentaria</taxon>
        <taxon>Cichlomorphae</taxon>
        <taxon>Cichliformes</taxon>
        <taxon>Cichlidae</taxon>
        <taxon>African cichlids</taxon>
        <taxon>Pseudocrenilabrinae</taxon>
        <taxon>Oreochromini</taxon>
        <taxon>Oreochromis</taxon>
    </lineage>
</organism>
<dbReference type="Gene3D" id="1.10.10.10">
    <property type="entry name" value="Winged helix-like DNA-binding domain superfamily/Winged helix DNA-binding domain"/>
    <property type="match status" value="1"/>
</dbReference>
<name>A0A669CE47_ORENI</name>
<keyword evidence="3" id="KW-1185">Reference proteome</keyword>
<dbReference type="AlphaFoldDB" id="A0A669CE47"/>
<dbReference type="Pfam" id="PF13384">
    <property type="entry name" value="HTH_23"/>
    <property type="match status" value="1"/>
</dbReference>
<reference evidence="2" key="2">
    <citation type="submission" date="2025-08" db="UniProtKB">
        <authorList>
            <consortium name="Ensembl"/>
        </authorList>
    </citation>
    <scope>IDENTIFICATION</scope>
</reference>